<dbReference type="PROSITE" id="PS00028">
    <property type="entry name" value="ZINC_FINGER_C2H2_1"/>
    <property type="match status" value="1"/>
</dbReference>
<evidence type="ECO:0000256" key="1">
    <source>
        <dbReference type="PROSITE-ProRule" id="PRU00042"/>
    </source>
</evidence>
<evidence type="ECO:0000313" key="4">
    <source>
        <dbReference type="Proteomes" id="UP001172101"/>
    </source>
</evidence>
<gene>
    <name evidence="3" type="ORF">B0T26DRAFT_647940</name>
</gene>
<sequence>MSPKKPLFECPFCLELNMNSSTLRKADLKRHFKSFHHTDAQWLCPVRSCGMSFDWQKALDHHLKDVHGDTQHSSEEAKVKLCPQVVFGCGFINCKLVLEASSEDDADKKATEYFNHVINHFEDNLSNREWSHSARIRNLMRQKAVEGHWKDRKKRVAGPQDLEWQSHTSTVLRKLLETRHFSDVESLITWAVRLGSKP</sequence>
<dbReference type="SMART" id="SM00355">
    <property type="entry name" value="ZnF_C2H2"/>
    <property type="match status" value="2"/>
</dbReference>
<keyword evidence="4" id="KW-1185">Reference proteome</keyword>
<evidence type="ECO:0000259" key="2">
    <source>
        <dbReference type="PROSITE" id="PS50157"/>
    </source>
</evidence>
<dbReference type="PROSITE" id="PS50157">
    <property type="entry name" value="ZINC_FINGER_C2H2_2"/>
    <property type="match status" value="1"/>
</dbReference>
<dbReference type="GeneID" id="85321223"/>
<proteinExistence type="predicted"/>
<accession>A0AA40DYY3</accession>
<dbReference type="Proteomes" id="UP001172101">
    <property type="component" value="Unassembled WGS sequence"/>
</dbReference>
<name>A0AA40DYY3_9PEZI</name>
<dbReference type="InterPro" id="IPR013087">
    <property type="entry name" value="Znf_C2H2_type"/>
</dbReference>
<dbReference type="RefSeq" id="XP_060296864.1">
    <property type="nucleotide sequence ID" value="XM_060437953.1"/>
</dbReference>
<dbReference type="AlphaFoldDB" id="A0AA40DYY3"/>
<dbReference type="GO" id="GO:0008270">
    <property type="term" value="F:zinc ion binding"/>
    <property type="evidence" value="ECO:0007669"/>
    <property type="project" value="UniProtKB-KW"/>
</dbReference>
<comment type="caution">
    <text evidence="3">The sequence shown here is derived from an EMBL/GenBank/DDBJ whole genome shotgun (WGS) entry which is preliminary data.</text>
</comment>
<dbReference type="EMBL" id="JAUIRO010000004">
    <property type="protein sequence ID" value="KAK0718071.1"/>
    <property type="molecule type" value="Genomic_DNA"/>
</dbReference>
<protein>
    <recommendedName>
        <fullName evidence="2">C2H2-type domain-containing protein</fullName>
    </recommendedName>
</protein>
<feature type="domain" description="C2H2-type" evidence="2">
    <location>
        <begin position="42"/>
        <end position="72"/>
    </location>
</feature>
<keyword evidence="1" id="KW-0862">Zinc</keyword>
<keyword evidence="1" id="KW-0863">Zinc-finger</keyword>
<dbReference type="Gene3D" id="3.30.160.60">
    <property type="entry name" value="Classic Zinc Finger"/>
    <property type="match status" value="1"/>
</dbReference>
<reference evidence="3" key="1">
    <citation type="submission" date="2023-06" db="EMBL/GenBank/DDBJ databases">
        <title>Genome-scale phylogeny and comparative genomics of the fungal order Sordariales.</title>
        <authorList>
            <consortium name="Lawrence Berkeley National Laboratory"/>
            <person name="Hensen N."/>
            <person name="Bonometti L."/>
            <person name="Westerberg I."/>
            <person name="Brannstrom I.O."/>
            <person name="Guillou S."/>
            <person name="Cros-Aarteil S."/>
            <person name="Calhoun S."/>
            <person name="Haridas S."/>
            <person name="Kuo A."/>
            <person name="Mondo S."/>
            <person name="Pangilinan J."/>
            <person name="Riley R."/>
            <person name="LaButti K."/>
            <person name="Andreopoulos B."/>
            <person name="Lipzen A."/>
            <person name="Chen C."/>
            <person name="Yanf M."/>
            <person name="Daum C."/>
            <person name="Ng V."/>
            <person name="Clum A."/>
            <person name="Steindorff A."/>
            <person name="Ohm R."/>
            <person name="Martin F."/>
            <person name="Silar P."/>
            <person name="Natvig D."/>
            <person name="Lalanne C."/>
            <person name="Gautier V."/>
            <person name="Ament-velasquez S.L."/>
            <person name="Kruys A."/>
            <person name="Hutchinson M.I."/>
            <person name="Powell A.J."/>
            <person name="Barry K."/>
            <person name="Miller A.N."/>
            <person name="Grigoriev I.V."/>
            <person name="Debuchy R."/>
            <person name="Gladieux P."/>
            <person name="Thoren M.H."/>
            <person name="Johannesson H."/>
        </authorList>
    </citation>
    <scope>NUCLEOTIDE SEQUENCE</scope>
    <source>
        <strain evidence="3">SMH2392-1A</strain>
    </source>
</reference>
<feature type="non-terminal residue" evidence="3">
    <location>
        <position position="198"/>
    </location>
</feature>
<organism evidence="3 4">
    <name type="scientific">Lasiosphaeria miniovina</name>
    <dbReference type="NCBI Taxonomy" id="1954250"/>
    <lineage>
        <taxon>Eukaryota</taxon>
        <taxon>Fungi</taxon>
        <taxon>Dikarya</taxon>
        <taxon>Ascomycota</taxon>
        <taxon>Pezizomycotina</taxon>
        <taxon>Sordariomycetes</taxon>
        <taxon>Sordariomycetidae</taxon>
        <taxon>Sordariales</taxon>
        <taxon>Lasiosphaeriaceae</taxon>
        <taxon>Lasiosphaeria</taxon>
    </lineage>
</organism>
<keyword evidence="1" id="KW-0479">Metal-binding</keyword>
<evidence type="ECO:0000313" key="3">
    <source>
        <dbReference type="EMBL" id="KAK0718071.1"/>
    </source>
</evidence>